<protein>
    <submittedName>
        <fullName evidence="3">Uncharacterized protein</fullName>
    </submittedName>
</protein>
<proteinExistence type="predicted"/>
<evidence type="ECO:0000256" key="1">
    <source>
        <dbReference type="SAM" id="Coils"/>
    </source>
</evidence>
<dbReference type="EnsemblMetazoa" id="ACHR005829-RA">
    <property type="protein sequence ID" value="ACHR005829-PA"/>
    <property type="gene ID" value="ACHR005829"/>
</dbReference>
<evidence type="ECO:0000313" key="4">
    <source>
        <dbReference type="Proteomes" id="UP000075881"/>
    </source>
</evidence>
<organism evidence="3 4">
    <name type="scientific">Anopheles christyi</name>
    <dbReference type="NCBI Taxonomy" id="43041"/>
    <lineage>
        <taxon>Eukaryota</taxon>
        <taxon>Metazoa</taxon>
        <taxon>Ecdysozoa</taxon>
        <taxon>Arthropoda</taxon>
        <taxon>Hexapoda</taxon>
        <taxon>Insecta</taxon>
        <taxon>Pterygota</taxon>
        <taxon>Neoptera</taxon>
        <taxon>Endopterygota</taxon>
        <taxon>Diptera</taxon>
        <taxon>Nematocera</taxon>
        <taxon>Culicoidea</taxon>
        <taxon>Culicidae</taxon>
        <taxon>Anophelinae</taxon>
        <taxon>Anopheles</taxon>
    </lineage>
</organism>
<reference evidence="4" key="1">
    <citation type="submission" date="2013-03" db="EMBL/GenBank/DDBJ databases">
        <title>The Genome Sequence of Anopheles christyi ACHKN1017.</title>
        <authorList>
            <consortium name="The Broad Institute Genomics Platform"/>
            <person name="Neafsey D.E."/>
            <person name="Besansky N."/>
            <person name="Walker B."/>
            <person name="Young S.K."/>
            <person name="Zeng Q."/>
            <person name="Gargeya S."/>
            <person name="Fitzgerald M."/>
            <person name="Haas B."/>
            <person name="Abouelleil A."/>
            <person name="Allen A.W."/>
            <person name="Alvarado L."/>
            <person name="Arachchi H.M."/>
            <person name="Berlin A.M."/>
            <person name="Chapman S.B."/>
            <person name="Gainer-Dewar J."/>
            <person name="Goldberg J."/>
            <person name="Griggs A."/>
            <person name="Gujja S."/>
            <person name="Hansen M."/>
            <person name="Howarth C."/>
            <person name="Imamovic A."/>
            <person name="Ireland A."/>
            <person name="Larimer J."/>
            <person name="McCowan C."/>
            <person name="Murphy C."/>
            <person name="Pearson M."/>
            <person name="Poon T.W."/>
            <person name="Priest M."/>
            <person name="Roberts A."/>
            <person name="Saif S."/>
            <person name="Shea T."/>
            <person name="Sisk P."/>
            <person name="Sykes S."/>
            <person name="Wortman J."/>
            <person name="Nusbaum C."/>
            <person name="Birren B."/>
        </authorList>
    </citation>
    <scope>NUCLEOTIDE SEQUENCE [LARGE SCALE GENOMIC DNA]</scope>
    <source>
        <strain evidence="4">ACHKN1017</strain>
    </source>
</reference>
<sequence>MLASNLQPTKNPSVGDLFRASPSPYSPKPSQEMGHVIREARKLPRNNTFISLEATKEDNNERVGNLKSSLPRWNSVENLNSDRQALERDFDKIAAAVTVQLEQFNNGSDSNDDDCSETKERNAADRRCSMIPLMSNSVGRPKAAQIIMDREKIVRKKPPLPPKVVLPVKNQDPIKMFRAERLQAKKLDLEQQLEEMREQYDRQELSRQKEEQRNRETIALLKQEISDLKSTCEKLMGSIEQLQNSDDLFAKIKHNGEFSFYARSYEVSKKIISNTFRRRKSNTARPSCLEPNAGASQDIEVPRYLNQGDHRCILNDTAGNSLGVLSLEGVSSGGDGDHHIRRANSAPEAPMNIMTSMYYVSKVQSVGMEGTSTPEACDNGE</sequence>
<keyword evidence="1" id="KW-0175">Coiled coil</keyword>
<keyword evidence="4" id="KW-1185">Reference proteome</keyword>
<feature type="region of interest" description="Disordered" evidence="2">
    <location>
        <begin position="1"/>
        <end position="32"/>
    </location>
</feature>
<accession>A0A182K4Z4</accession>
<dbReference type="VEuPathDB" id="VectorBase:ACHR005829"/>
<dbReference type="AlphaFoldDB" id="A0A182K4Z4"/>
<feature type="coiled-coil region" evidence="1">
    <location>
        <begin position="179"/>
        <end position="245"/>
    </location>
</feature>
<evidence type="ECO:0000256" key="2">
    <source>
        <dbReference type="SAM" id="MobiDB-lite"/>
    </source>
</evidence>
<evidence type="ECO:0000313" key="3">
    <source>
        <dbReference type="EnsemblMetazoa" id="ACHR005829-PA"/>
    </source>
</evidence>
<name>A0A182K4Z4_9DIPT</name>
<dbReference type="Proteomes" id="UP000075881">
    <property type="component" value="Unassembled WGS sequence"/>
</dbReference>
<reference evidence="3" key="2">
    <citation type="submission" date="2020-05" db="UniProtKB">
        <authorList>
            <consortium name="EnsemblMetazoa"/>
        </authorList>
    </citation>
    <scope>IDENTIFICATION</scope>
    <source>
        <strain evidence="3">ACHKN1017</strain>
    </source>
</reference>
<feature type="compositionally biased region" description="Polar residues" evidence="2">
    <location>
        <begin position="1"/>
        <end position="12"/>
    </location>
</feature>